<dbReference type="Pfam" id="PF00155">
    <property type="entry name" value="Aminotran_1_2"/>
    <property type="match status" value="1"/>
</dbReference>
<dbReference type="InterPro" id="IPR015424">
    <property type="entry name" value="PyrdxlP-dep_Trfase"/>
</dbReference>
<evidence type="ECO:0000259" key="6">
    <source>
        <dbReference type="Pfam" id="PF00155"/>
    </source>
</evidence>
<dbReference type="RefSeq" id="WP_040266893.1">
    <property type="nucleotide sequence ID" value="NZ_CP050855.1"/>
</dbReference>
<organism evidence="7 8">
    <name type="scientific">Serratia symbiotica</name>
    <dbReference type="NCBI Taxonomy" id="138074"/>
    <lineage>
        <taxon>Bacteria</taxon>
        <taxon>Pseudomonadati</taxon>
        <taxon>Pseudomonadota</taxon>
        <taxon>Gammaproteobacteria</taxon>
        <taxon>Enterobacterales</taxon>
        <taxon>Yersiniaceae</taxon>
        <taxon>Serratia</taxon>
    </lineage>
</organism>
<dbReference type="GO" id="GO:0006520">
    <property type="term" value="P:amino acid metabolic process"/>
    <property type="evidence" value="ECO:0007669"/>
    <property type="project" value="InterPro"/>
</dbReference>
<name>A0A068Z9L5_9GAMM</name>
<dbReference type="CDD" id="cd00609">
    <property type="entry name" value="AAT_like"/>
    <property type="match status" value="1"/>
</dbReference>
<dbReference type="GO" id="GO:0030170">
    <property type="term" value="F:pyridoxal phosphate binding"/>
    <property type="evidence" value="ECO:0007669"/>
    <property type="project" value="InterPro"/>
</dbReference>
<dbReference type="InterPro" id="IPR015421">
    <property type="entry name" value="PyrdxlP-dep_Trfase_major"/>
</dbReference>
<dbReference type="GeneID" id="93737292"/>
<keyword evidence="5" id="KW-0663">Pyridoxal phosphate</keyword>
<dbReference type="Proteomes" id="UP000042738">
    <property type="component" value="Chromosome"/>
</dbReference>
<evidence type="ECO:0000256" key="5">
    <source>
        <dbReference type="ARBA" id="ARBA00022898"/>
    </source>
</evidence>
<sequence length="457" mass="50982">MSNLLFHAYKNARNVLSGNDETGMKVFPGMFDSDVVSLSHGDGTRRPQCGIISAGVLALLDDRYSPDDYHVMTHNAELETWIIDDFKADGIHESLANNIVLSHGSTSFFDAIFTYYIGKGRRYLVPSSFYHNLIKWSALYHEHLTCQYTKIENDYKLTAEELSKSVSEKEIDTLFLFNPTQTGAIYTDAELMALSKVCIEFNIAVFVDSVFSGTEFNDEERTPQMAKYFTQHPDNIVTIKSASKFLNLANVRVGWACGGENIIAALRDICSAKNPSISNVALEMVKYGVLHCHEYIRENNLESAQRARIIDASVYDINNSLGEQVINTTHKPAAGHGFLLDFDYLIKATHGRIKSGCDLVAYLLKEQKLSLSPADSLGFTGCKVRVAFSSVGLKSTYLDSEYERNVAMDSITIGRVPVTALKIPRRQHTDYFDAGRGILDHSLRNSLHTALANLLKN</sequence>
<dbReference type="InterPro" id="IPR050596">
    <property type="entry name" value="AspAT/PAT-like"/>
</dbReference>
<dbReference type="Gene3D" id="3.90.1150.10">
    <property type="entry name" value="Aspartate Aminotransferase, domain 1"/>
    <property type="match status" value="1"/>
</dbReference>
<reference evidence="7 8" key="1">
    <citation type="journal article" date="2014" name="Genome Announc.">
        <title>Whole-Genome Sequence of Serratia symbiotica Strain CWBI-2.3T, a Free-Living Symbiont of the Black Bean Aphid Aphis fabae.</title>
        <authorList>
            <person name="Foray V."/>
            <person name="Grigorescu A.S."/>
            <person name="Sabri A."/>
            <person name="Haubruge E."/>
            <person name="Lognay G."/>
            <person name="Francis F."/>
            <person name="Fauconnier M.L."/>
            <person name="Hance T."/>
            <person name="Thonart P."/>
        </authorList>
    </citation>
    <scope>NUCLEOTIDE SEQUENCE [LARGE SCALE GENOMIC DNA]</scope>
    <source>
        <strain evidence="7">CWBI-2.3</strain>
    </source>
</reference>
<evidence type="ECO:0000256" key="3">
    <source>
        <dbReference type="ARBA" id="ARBA00022576"/>
    </source>
</evidence>
<evidence type="ECO:0000256" key="1">
    <source>
        <dbReference type="ARBA" id="ARBA00001933"/>
    </source>
</evidence>
<dbReference type="Gene3D" id="3.40.640.10">
    <property type="entry name" value="Type I PLP-dependent aspartate aminotransferase-like (Major domain)"/>
    <property type="match status" value="1"/>
</dbReference>
<evidence type="ECO:0000313" key="8">
    <source>
        <dbReference type="Proteomes" id="UP000042738"/>
    </source>
</evidence>
<proteinExistence type="inferred from homology"/>
<keyword evidence="4 7" id="KW-0808">Transferase</keyword>
<dbReference type="AlphaFoldDB" id="A0A068Z9L5"/>
<dbReference type="InterPro" id="IPR004839">
    <property type="entry name" value="Aminotransferase_I/II_large"/>
</dbReference>
<dbReference type="PANTHER" id="PTHR46383">
    <property type="entry name" value="ASPARTATE AMINOTRANSFERASE"/>
    <property type="match status" value="1"/>
</dbReference>
<dbReference type="GO" id="GO:0008483">
    <property type="term" value="F:transaminase activity"/>
    <property type="evidence" value="ECO:0007669"/>
    <property type="project" value="UniProtKB-KW"/>
</dbReference>
<dbReference type="STRING" id="138074.SYMBAF_90157"/>
<evidence type="ECO:0000256" key="2">
    <source>
        <dbReference type="ARBA" id="ARBA00007441"/>
    </source>
</evidence>
<dbReference type="EMBL" id="CP050855">
    <property type="protein sequence ID" value="QLH63579.1"/>
    <property type="molecule type" value="Genomic_DNA"/>
</dbReference>
<comment type="cofactor">
    <cofactor evidence="1">
        <name>pyridoxal 5'-phosphate</name>
        <dbReference type="ChEBI" id="CHEBI:597326"/>
    </cofactor>
</comment>
<dbReference type="PANTHER" id="PTHR46383:SF1">
    <property type="entry name" value="ASPARTATE AMINOTRANSFERASE"/>
    <property type="match status" value="1"/>
</dbReference>
<comment type="similarity">
    <text evidence="2">Belongs to the class-I pyridoxal-phosphate-dependent aminotransferase family.</text>
</comment>
<protein>
    <submittedName>
        <fullName evidence="7">Pyridoxal phosphate-dependent aminotransferase</fullName>
    </submittedName>
</protein>
<feature type="domain" description="Aminotransferase class I/classII large" evidence="6">
    <location>
        <begin position="74"/>
        <end position="324"/>
    </location>
</feature>
<dbReference type="SUPFAM" id="SSF53383">
    <property type="entry name" value="PLP-dependent transferases"/>
    <property type="match status" value="1"/>
</dbReference>
<dbReference type="InterPro" id="IPR015422">
    <property type="entry name" value="PyrdxlP-dep_Trfase_small"/>
</dbReference>
<keyword evidence="3 7" id="KW-0032">Aminotransferase</keyword>
<evidence type="ECO:0000256" key="4">
    <source>
        <dbReference type="ARBA" id="ARBA00022679"/>
    </source>
</evidence>
<evidence type="ECO:0000313" key="7">
    <source>
        <dbReference type="EMBL" id="QLH63579.1"/>
    </source>
</evidence>
<gene>
    <name evidence="7" type="ORF">SYMBAF_12395</name>
</gene>
<accession>A0A068Z9L5</accession>